<dbReference type="Proteomes" id="UP000230390">
    <property type="component" value="Unassembled WGS sequence"/>
</dbReference>
<dbReference type="AlphaFoldDB" id="A0A2G8TB93"/>
<evidence type="ECO:0000256" key="4">
    <source>
        <dbReference type="PROSITE-ProRule" id="PRU00284"/>
    </source>
</evidence>
<dbReference type="InterPro" id="IPR004090">
    <property type="entry name" value="Chemotax_Me-accpt_rcpt"/>
</dbReference>
<dbReference type="GO" id="GO:0006935">
    <property type="term" value="P:chemotaxis"/>
    <property type="evidence" value="ECO:0007669"/>
    <property type="project" value="InterPro"/>
</dbReference>
<dbReference type="OrthoDB" id="9806477at2"/>
<dbReference type="InterPro" id="IPR051310">
    <property type="entry name" value="MCP_chemotaxis"/>
</dbReference>
<feature type="compositionally biased region" description="Low complexity" evidence="5">
    <location>
        <begin position="537"/>
        <end position="548"/>
    </location>
</feature>
<protein>
    <submittedName>
        <fullName evidence="10">Chemotaxis protein</fullName>
    </submittedName>
</protein>
<dbReference type="GO" id="GO:0007165">
    <property type="term" value="P:signal transduction"/>
    <property type="evidence" value="ECO:0007669"/>
    <property type="project" value="UniProtKB-KW"/>
</dbReference>
<dbReference type="Pfam" id="PF00015">
    <property type="entry name" value="MCPsignal"/>
    <property type="match status" value="1"/>
</dbReference>
<keyword evidence="6" id="KW-0472">Membrane</keyword>
<dbReference type="InterPro" id="IPR004089">
    <property type="entry name" value="MCPsignal_dom"/>
</dbReference>
<sequence>MRLNTPITNVRYDISDTETIVSTTDLDGNITYANPYFVNVSGFTLTELIGAPQNIVRHPDMPVEAFADLWRTIRSGEPWSGMVKNRCKNGDYYWVLANVTPIFEDGKAVGFMSVRTKPSHEQEEAAAHLYGALKADNPQRLGISHGMPVRTDLWSRLRRRGRVSTGTRITLNLSLMLAALVVLGLHLTFAGTGAGGKGYLQALTVLALLAGARFWYMLEATVLGPLRQALAASRIMAGGDLTGTMPASGDDEVGQLLRALSQLRVNLRSVVGDVRSNSEQIGISTREIASGNMDLSGRTESQASSLEETASSMEELASTVQQNAGNAEHATRMADEASAVALVGGKVVTDVVATMNAISGASRKIVDIIGIIEGIAFQTNILALNAAVEAARAGEQGRGFAVVAAEVRNLAQRSAAAAKEIKQLIDVSIEKIDAGTALAGRAGSTMEAIIVSVDRVNQMMGDIAAASREQSAGIAQVNGAVTQMDEVTQQNAALVEQAAAASTSLQEQADNLISALRVFKLDDVGNKAPVRSRGRRGTPAAPRALARV</sequence>
<evidence type="ECO:0000313" key="11">
    <source>
        <dbReference type="Proteomes" id="UP000230390"/>
    </source>
</evidence>
<dbReference type="SMART" id="SM00283">
    <property type="entry name" value="MA"/>
    <property type="match status" value="1"/>
</dbReference>
<dbReference type="InterPro" id="IPR000014">
    <property type="entry name" value="PAS"/>
</dbReference>
<evidence type="ECO:0000313" key="10">
    <source>
        <dbReference type="EMBL" id="PIL43315.1"/>
    </source>
</evidence>
<name>A0A2G8TB93_9BURK</name>
<dbReference type="PROSITE" id="PS50112">
    <property type="entry name" value="PAS"/>
    <property type="match status" value="1"/>
</dbReference>
<dbReference type="NCBIfam" id="TIGR00229">
    <property type="entry name" value="sensory_box"/>
    <property type="match status" value="1"/>
</dbReference>
<dbReference type="Pfam" id="PF08447">
    <property type="entry name" value="PAS_3"/>
    <property type="match status" value="1"/>
</dbReference>
<dbReference type="Gene3D" id="3.30.450.20">
    <property type="entry name" value="PAS domain"/>
    <property type="match status" value="1"/>
</dbReference>
<organism evidence="10 11">
    <name type="scientific">Massilia eurypsychrophila</name>
    <dbReference type="NCBI Taxonomy" id="1485217"/>
    <lineage>
        <taxon>Bacteria</taxon>
        <taxon>Pseudomonadati</taxon>
        <taxon>Pseudomonadota</taxon>
        <taxon>Betaproteobacteria</taxon>
        <taxon>Burkholderiales</taxon>
        <taxon>Oxalobacteraceae</taxon>
        <taxon>Telluria group</taxon>
        <taxon>Massilia</taxon>
    </lineage>
</organism>
<evidence type="ECO:0000256" key="5">
    <source>
        <dbReference type="SAM" id="MobiDB-lite"/>
    </source>
</evidence>
<dbReference type="SUPFAM" id="SSF58104">
    <property type="entry name" value="Methyl-accepting chemotaxis protein (MCP) signaling domain"/>
    <property type="match status" value="1"/>
</dbReference>
<dbReference type="PRINTS" id="PR00260">
    <property type="entry name" value="CHEMTRNSDUCR"/>
</dbReference>
<feature type="domain" description="HAMP" evidence="9">
    <location>
        <begin position="220"/>
        <end position="272"/>
    </location>
</feature>
<feature type="domain" description="PAS" evidence="8">
    <location>
        <begin position="14"/>
        <end position="50"/>
    </location>
</feature>
<dbReference type="FunFam" id="1.10.287.950:FF:000001">
    <property type="entry name" value="Methyl-accepting chemotaxis sensory transducer"/>
    <property type="match status" value="1"/>
</dbReference>
<evidence type="ECO:0000259" key="8">
    <source>
        <dbReference type="PROSITE" id="PS50112"/>
    </source>
</evidence>
<dbReference type="CDD" id="cd06225">
    <property type="entry name" value="HAMP"/>
    <property type="match status" value="1"/>
</dbReference>
<dbReference type="PROSITE" id="PS50111">
    <property type="entry name" value="CHEMOTAXIS_TRANSDUC_2"/>
    <property type="match status" value="1"/>
</dbReference>
<dbReference type="GO" id="GO:0005886">
    <property type="term" value="C:plasma membrane"/>
    <property type="evidence" value="ECO:0007669"/>
    <property type="project" value="TreeGrafter"/>
</dbReference>
<dbReference type="InterPro" id="IPR001610">
    <property type="entry name" value="PAC"/>
</dbReference>
<reference evidence="10 11" key="1">
    <citation type="submission" date="2017-10" db="EMBL/GenBank/DDBJ databases">
        <title>Massilia psychrophilum sp. nov., a novel purple-pigmented bacterium isolated from Tianshan glacier, Xinjiang Municipality, China.</title>
        <authorList>
            <person name="Wang H."/>
        </authorList>
    </citation>
    <scope>NUCLEOTIDE SEQUENCE [LARGE SCALE GENOMIC DNA]</scope>
    <source>
        <strain evidence="10 11">JCM 30074</strain>
    </source>
</reference>
<dbReference type="SMART" id="SM00304">
    <property type="entry name" value="HAMP"/>
    <property type="match status" value="1"/>
</dbReference>
<comment type="caution">
    <text evidence="10">The sequence shown here is derived from an EMBL/GenBank/DDBJ whole genome shotgun (WGS) entry which is preliminary data.</text>
</comment>
<dbReference type="PANTHER" id="PTHR43531">
    <property type="entry name" value="PROTEIN ICFG"/>
    <property type="match status" value="1"/>
</dbReference>
<evidence type="ECO:0000256" key="3">
    <source>
        <dbReference type="ARBA" id="ARBA00029447"/>
    </source>
</evidence>
<keyword evidence="11" id="KW-1185">Reference proteome</keyword>
<keyword evidence="4" id="KW-0807">Transducer</keyword>
<dbReference type="RefSeq" id="WP_099791482.1">
    <property type="nucleotide sequence ID" value="NZ_JBHLYV010000018.1"/>
</dbReference>
<proteinExistence type="inferred from homology"/>
<feature type="domain" description="Methyl-accepting transducer" evidence="7">
    <location>
        <begin position="277"/>
        <end position="506"/>
    </location>
</feature>
<dbReference type="InterPro" id="IPR035965">
    <property type="entry name" value="PAS-like_dom_sf"/>
</dbReference>
<dbReference type="SMART" id="SM00086">
    <property type="entry name" value="PAC"/>
    <property type="match status" value="1"/>
</dbReference>
<dbReference type="InterPro" id="IPR013655">
    <property type="entry name" value="PAS_fold_3"/>
</dbReference>
<comment type="similarity">
    <text evidence="3">Belongs to the methyl-accepting chemotaxis (MCP) protein family.</text>
</comment>
<evidence type="ECO:0000259" key="9">
    <source>
        <dbReference type="PROSITE" id="PS50885"/>
    </source>
</evidence>
<dbReference type="InterPro" id="IPR003660">
    <property type="entry name" value="HAMP_dom"/>
</dbReference>
<dbReference type="SUPFAM" id="SSF55785">
    <property type="entry name" value="PYP-like sensor domain (PAS domain)"/>
    <property type="match status" value="1"/>
</dbReference>
<dbReference type="CDD" id="cd00130">
    <property type="entry name" value="PAS"/>
    <property type="match status" value="1"/>
</dbReference>
<dbReference type="Pfam" id="PF00672">
    <property type="entry name" value="HAMP"/>
    <property type="match status" value="1"/>
</dbReference>
<gene>
    <name evidence="10" type="ORF">CR105_20110</name>
</gene>
<dbReference type="CDD" id="cd11386">
    <property type="entry name" value="MCP_signal"/>
    <property type="match status" value="1"/>
</dbReference>
<dbReference type="Gene3D" id="1.10.287.950">
    <property type="entry name" value="Methyl-accepting chemotaxis protein"/>
    <property type="match status" value="1"/>
</dbReference>
<feature type="region of interest" description="Disordered" evidence="5">
    <location>
        <begin position="527"/>
        <end position="548"/>
    </location>
</feature>
<keyword evidence="6" id="KW-0812">Transmembrane</keyword>
<keyword evidence="6" id="KW-1133">Transmembrane helix</keyword>
<evidence type="ECO:0000256" key="1">
    <source>
        <dbReference type="ARBA" id="ARBA00004370"/>
    </source>
</evidence>
<evidence type="ECO:0000259" key="7">
    <source>
        <dbReference type="PROSITE" id="PS50111"/>
    </source>
</evidence>
<keyword evidence="2" id="KW-0488">Methylation</keyword>
<feature type="transmembrane region" description="Helical" evidence="6">
    <location>
        <begin position="169"/>
        <end position="187"/>
    </location>
</feature>
<dbReference type="GO" id="GO:0004888">
    <property type="term" value="F:transmembrane signaling receptor activity"/>
    <property type="evidence" value="ECO:0007669"/>
    <property type="project" value="InterPro"/>
</dbReference>
<comment type="subcellular location">
    <subcellularLocation>
        <location evidence="1">Membrane</location>
    </subcellularLocation>
</comment>
<evidence type="ECO:0000256" key="2">
    <source>
        <dbReference type="ARBA" id="ARBA00022481"/>
    </source>
</evidence>
<evidence type="ECO:0000256" key="6">
    <source>
        <dbReference type="SAM" id="Phobius"/>
    </source>
</evidence>
<dbReference type="PROSITE" id="PS50885">
    <property type="entry name" value="HAMP"/>
    <property type="match status" value="1"/>
</dbReference>
<dbReference type="PANTHER" id="PTHR43531:SF14">
    <property type="entry name" value="METHYL-ACCEPTING CHEMOTAXIS PROTEIN I-RELATED"/>
    <property type="match status" value="1"/>
</dbReference>
<accession>A0A2G8TB93</accession>
<dbReference type="EMBL" id="PDOC01000015">
    <property type="protein sequence ID" value="PIL43315.1"/>
    <property type="molecule type" value="Genomic_DNA"/>
</dbReference>